<evidence type="ECO:0000313" key="2">
    <source>
        <dbReference type="Proteomes" id="UP001194580"/>
    </source>
</evidence>
<name>A0AAD4H930_9FUNG</name>
<dbReference type="PANTHER" id="PTHR47703:SF2">
    <property type="entry name" value="D-AMINOACID AMINOTRANSFERASE-LIKE PLP-DEPENDENT ENZYMES SUPERFAMILY PROTEIN"/>
    <property type="match status" value="1"/>
</dbReference>
<dbReference type="SUPFAM" id="SSF56752">
    <property type="entry name" value="D-aminoacid aminotransferase-like PLP-dependent enzymes"/>
    <property type="match status" value="1"/>
</dbReference>
<organism evidence="1 2">
    <name type="scientific">Linnemannia exigua</name>
    <dbReference type="NCBI Taxonomy" id="604196"/>
    <lineage>
        <taxon>Eukaryota</taxon>
        <taxon>Fungi</taxon>
        <taxon>Fungi incertae sedis</taxon>
        <taxon>Mucoromycota</taxon>
        <taxon>Mortierellomycotina</taxon>
        <taxon>Mortierellomycetes</taxon>
        <taxon>Mortierellales</taxon>
        <taxon>Mortierellaceae</taxon>
        <taxon>Linnemannia</taxon>
    </lineage>
</organism>
<keyword evidence="2" id="KW-1185">Reference proteome</keyword>
<gene>
    <name evidence="1" type="ORF">BGZ95_012076</name>
</gene>
<dbReference type="Pfam" id="PF01063">
    <property type="entry name" value="Aminotran_4"/>
    <property type="match status" value="1"/>
</dbReference>
<dbReference type="InterPro" id="IPR043132">
    <property type="entry name" value="BCAT-like_C"/>
</dbReference>
<comment type="caution">
    <text evidence="1">The sequence shown here is derived from an EMBL/GenBank/DDBJ whole genome shotgun (WGS) entry which is preliminary data.</text>
</comment>
<accession>A0AAD4H930</accession>
<proteinExistence type="predicted"/>
<dbReference type="PANTHER" id="PTHR47703">
    <property type="entry name" value="D-AMINOACID AMINOTRANSFERASE-LIKE PLP-DEPENDENT ENZYMES SUPERFAMILY PROTEIN"/>
    <property type="match status" value="1"/>
</dbReference>
<evidence type="ECO:0000313" key="1">
    <source>
        <dbReference type="EMBL" id="KAG0279850.1"/>
    </source>
</evidence>
<reference evidence="1" key="1">
    <citation type="journal article" date="2020" name="Fungal Divers.">
        <title>Resolving the Mortierellaceae phylogeny through synthesis of multi-gene phylogenetics and phylogenomics.</title>
        <authorList>
            <person name="Vandepol N."/>
            <person name="Liber J."/>
            <person name="Desiro A."/>
            <person name="Na H."/>
            <person name="Kennedy M."/>
            <person name="Barry K."/>
            <person name="Grigoriev I.V."/>
            <person name="Miller A.N."/>
            <person name="O'Donnell K."/>
            <person name="Stajich J.E."/>
            <person name="Bonito G."/>
        </authorList>
    </citation>
    <scope>NUCLEOTIDE SEQUENCE</scope>
    <source>
        <strain evidence="1">NRRL 28262</strain>
    </source>
</reference>
<dbReference type="Proteomes" id="UP001194580">
    <property type="component" value="Unassembled WGS sequence"/>
</dbReference>
<sequence length="291" mass="32365">MSTTNAPVPQTFTLAILDLKHHQNLHQNGQRIKPAVVVTDTNENANTVLLNYPPGAYTAMRTFDRLGIMDFSGHIARISSSLSQIHLPESDRDLGKEAEEEDKAVRTGLVPFRDPVTLKPVMTEVVQKALKGYFGKKENKDVAEAKVTVLCTWDVKSNTPMLLAHAEPLKIPKERRCKVKVHGSPRQHATAKDSQWVRDRAALEADLSKDTNEALLLDEASQNVYEGLSSNFYVLDRESQSVVTAPLDSVLQGTILKVVLAVCEQQKIPVLFKFANLKDIDHWEGAFISSK</sequence>
<dbReference type="EMBL" id="JAAAIL010000098">
    <property type="protein sequence ID" value="KAG0279850.1"/>
    <property type="molecule type" value="Genomic_DNA"/>
</dbReference>
<dbReference type="InterPro" id="IPR001544">
    <property type="entry name" value="Aminotrans_IV"/>
</dbReference>
<dbReference type="AlphaFoldDB" id="A0AAD4H930"/>
<dbReference type="Gene3D" id="3.20.10.10">
    <property type="entry name" value="D-amino Acid Aminotransferase, subunit A, domain 2"/>
    <property type="match status" value="1"/>
</dbReference>
<protein>
    <submittedName>
        <fullName evidence="1">Uncharacterized protein</fullName>
    </submittedName>
</protein>
<dbReference type="GO" id="GO:0003824">
    <property type="term" value="F:catalytic activity"/>
    <property type="evidence" value="ECO:0007669"/>
    <property type="project" value="InterPro"/>
</dbReference>
<dbReference type="InterPro" id="IPR036038">
    <property type="entry name" value="Aminotransferase-like"/>
</dbReference>